<feature type="region of interest" description="Disordered" evidence="1">
    <location>
        <begin position="70"/>
        <end position="112"/>
    </location>
</feature>
<evidence type="ECO:0000256" key="1">
    <source>
        <dbReference type="SAM" id="MobiDB-lite"/>
    </source>
</evidence>
<feature type="transmembrane region" description="Helical" evidence="2">
    <location>
        <begin position="43"/>
        <end position="61"/>
    </location>
</feature>
<name>A0A0A1WM87_ZEUCU</name>
<gene>
    <name evidence="3" type="primary">infB_7</name>
    <name evidence="3" type="ORF">g.10500</name>
</gene>
<dbReference type="GO" id="GO:0003743">
    <property type="term" value="F:translation initiation factor activity"/>
    <property type="evidence" value="ECO:0007669"/>
    <property type="project" value="UniProtKB-KW"/>
</dbReference>
<feature type="transmembrane region" description="Helical" evidence="2">
    <location>
        <begin position="128"/>
        <end position="147"/>
    </location>
</feature>
<reference evidence="3" key="1">
    <citation type="submission" date="2014-11" db="EMBL/GenBank/DDBJ databases">
        <authorList>
            <person name="Geib S."/>
        </authorList>
    </citation>
    <scope>NUCLEOTIDE SEQUENCE</scope>
</reference>
<proteinExistence type="predicted"/>
<dbReference type="EMBL" id="GBXI01014657">
    <property type="protein sequence ID" value="JAC99634.1"/>
    <property type="molecule type" value="Transcribed_RNA"/>
</dbReference>
<evidence type="ECO:0000313" key="3">
    <source>
        <dbReference type="EMBL" id="JAC99634.1"/>
    </source>
</evidence>
<keyword evidence="2" id="KW-1133">Transmembrane helix</keyword>
<keyword evidence="2" id="KW-0812">Transmembrane</keyword>
<sequence>MTHMPTASVCKISAKNCALQDKFAQFTFVNVGVKMQSMLKLRYAVALLLALNCVLLCAAQGGNGGWGGGPGAPGAPGGGSGGGAPGAPGGWGNGGGAPGAPGGNDGAPGAPGAPADGHYGHYGHMNSAAGFAQLQWLLVLMPITFLLKYF</sequence>
<keyword evidence="2" id="KW-0472">Membrane</keyword>
<reference evidence="3" key="2">
    <citation type="journal article" date="2015" name="Gigascience">
        <title>Reconstructing a comprehensive transcriptome assembly of a white-pupal translocated strain of the pest fruit fly Bactrocera cucurbitae.</title>
        <authorList>
            <person name="Sim S.B."/>
            <person name="Calla B."/>
            <person name="Hall B."/>
            <person name="DeRego T."/>
            <person name="Geib S.M."/>
        </authorList>
    </citation>
    <scope>NUCLEOTIDE SEQUENCE</scope>
</reference>
<dbReference type="AlphaFoldDB" id="A0A0A1WM87"/>
<accession>A0A0A1WM87</accession>
<organism evidence="3">
    <name type="scientific">Zeugodacus cucurbitae</name>
    <name type="common">Melon fruit fly</name>
    <name type="synonym">Bactrocera cucurbitae</name>
    <dbReference type="NCBI Taxonomy" id="28588"/>
    <lineage>
        <taxon>Eukaryota</taxon>
        <taxon>Metazoa</taxon>
        <taxon>Ecdysozoa</taxon>
        <taxon>Arthropoda</taxon>
        <taxon>Hexapoda</taxon>
        <taxon>Insecta</taxon>
        <taxon>Pterygota</taxon>
        <taxon>Neoptera</taxon>
        <taxon>Endopterygota</taxon>
        <taxon>Diptera</taxon>
        <taxon>Brachycera</taxon>
        <taxon>Muscomorpha</taxon>
        <taxon>Tephritoidea</taxon>
        <taxon>Tephritidae</taxon>
        <taxon>Zeugodacus</taxon>
        <taxon>Zeugodacus</taxon>
    </lineage>
</organism>
<evidence type="ECO:0000256" key="2">
    <source>
        <dbReference type="SAM" id="Phobius"/>
    </source>
</evidence>
<protein>
    <submittedName>
        <fullName evidence="3">Translation initiation factor IF-2</fullName>
    </submittedName>
</protein>
<keyword evidence="3" id="KW-0396">Initiation factor</keyword>
<feature type="compositionally biased region" description="Gly residues" evidence="1">
    <location>
        <begin position="70"/>
        <end position="106"/>
    </location>
</feature>
<keyword evidence="3" id="KW-0648">Protein biosynthesis</keyword>